<dbReference type="SUPFAM" id="SSF53300">
    <property type="entry name" value="vWA-like"/>
    <property type="match status" value="1"/>
</dbReference>
<evidence type="ECO:0000313" key="4">
    <source>
        <dbReference type="EMBL" id="MBC2601497.1"/>
    </source>
</evidence>
<evidence type="ECO:0000313" key="5">
    <source>
        <dbReference type="Proteomes" id="UP000525652"/>
    </source>
</evidence>
<accession>A0A7X1AX24</accession>
<reference evidence="4 5" key="1">
    <citation type="submission" date="2020-07" db="EMBL/GenBank/DDBJ databases">
        <authorList>
            <person name="Feng X."/>
        </authorList>
    </citation>
    <scope>NUCLEOTIDE SEQUENCE [LARGE SCALE GENOMIC DNA]</scope>
    <source>
        <strain evidence="4 5">JCM14086</strain>
    </source>
</reference>
<feature type="domain" description="VWFA" evidence="3">
    <location>
        <begin position="73"/>
        <end position="247"/>
    </location>
</feature>
<dbReference type="PANTHER" id="PTHR10579:SF43">
    <property type="entry name" value="ZINC FINGER (C3HC4-TYPE RING FINGER) FAMILY PROTEIN"/>
    <property type="match status" value="1"/>
</dbReference>
<evidence type="ECO:0000256" key="2">
    <source>
        <dbReference type="SAM" id="SignalP"/>
    </source>
</evidence>
<keyword evidence="5" id="KW-1185">Reference proteome</keyword>
<organism evidence="4 5">
    <name type="scientific">Puniceicoccus vermicola</name>
    <dbReference type="NCBI Taxonomy" id="388746"/>
    <lineage>
        <taxon>Bacteria</taxon>
        <taxon>Pseudomonadati</taxon>
        <taxon>Verrucomicrobiota</taxon>
        <taxon>Opitutia</taxon>
        <taxon>Puniceicoccales</taxon>
        <taxon>Puniceicoccaceae</taxon>
        <taxon>Puniceicoccus</taxon>
    </lineage>
</organism>
<protein>
    <submittedName>
        <fullName evidence="4">VWA domain-containing protein</fullName>
    </submittedName>
</protein>
<dbReference type="RefSeq" id="WP_185692208.1">
    <property type="nucleotide sequence ID" value="NZ_JACHVA010000053.1"/>
</dbReference>
<proteinExistence type="predicted"/>
<dbReference type="InterPro" id="IPR051266">
    <property type="entry name" value="CLCR"/>
</dbReference>
<feature type="signal peptide" evidence="2">
    <location>
        <begin position="1"/>
        <end position="26"/>
    </location>
</feature>
<dbReference type="AlphaFoldDB" id="A0A7X1AX24"/>
<dbReference type="SMART" id="SM00327">
    <property type="entry name" value="VWA"/>
    <property type="match status" value="1"/>
</dbReference>
<dbReference type="Pfam" id="PF00092">
    <property type="entry name" value="VWA"/>
    <property type="match status" value="1"/>
</dbReference>
<feature type="chain" id="PRO_5030988376" evidence="2">
    <location>
        <begin position="27"/>
        <end position="449"/>
    </location>
</feature>
<evidence type="ECO:0000256" key="1">
    <source>
        <dbReference type="SAM" id="MobiDB-lite"/>
    </source>
</evidence>
<dbReference type="InterPro" id="IPR036465">
    <property type="entry name" value="vWFA_dom_sf"/>
</dbReference>
<dbReference type="PROSITE" id="PS50234">
    <property type="entry name" value="VWFA"/>
    <property type="match status" value="1"/>
</dbReference>
<dbReference type="Proteomes" id="UP000525652">
    <property type="component" value="Unassembled WGS sequence"/>
</dbReference>
<name>A0A7X1AX24_9BACT</name>
<keyword evidence="2" id="KW-0732">Signal</keyword>
<sequence>MKLIQKYLCRASVLVGLLGSISFLTAGSPQEPIRVDARLDRPVVYANQSGKVVVQIELQPEKIASSQERAPVNLGLVLDRSGSMRGEKMRQAIEAARLAVSQLGPQDIISVVIYDNEIDTIAPAGKAAREYRESIRRELSLVTPRGNTAIYGGLTQAAAELRKFGKEGYVNRLILLSDGLANEGPSAPSDFGRLARAFANEDFIVSTIGLGLDFNEDIMTTLAAAGQGNTYFVETARDLPRIFERELGDVLSVAATDIEITIRSREGIKVLRGIGREAEVEGGRVARVRMPQVYGGLDKLALVELEVPAGEAGERRELIDVEVSYRPASGGEMRRQQLVVPVTYSAAQEEVAKAVQEEVVVNVAENRIAESKVQAIAYADAGDLQSAGGILRAAAEDLHRDYDGYAVDDEVSSVSATTETEADEIESSGLSNRKRKEYRSDSYQTVNQQ</sequence>
<dbReference type="InterPro" id="IPR002035">
    <property type="entry name" value="VWF_A"/>
</dbReference>
<feature type="region of interest" description="Disordered" evidence="1">
    <location>
        <begin position="409"/>
        <end position="449"/>
    </location>
</feature>
<evidence type="ECO:0000259" key="3">
    <source>
        <dbReference type="PROSITE" id="PS50234"/>
    </source>
</evidence>
<gene>
    <name evidence="4" type="ORF">H5P30_06870</name>
</gene>
<dbReference type="Gene3D" id="3.40.50.410">
    <property type="entry name" value="von Willebrand factor, type A domain"/>
    <property type="match status" value="1"/>
</dbReference>
<comment type="caution">
    <text evidence="4">The sequence shown here is derived from an EMBL/GenBank/DDBJ whole genome shotgun (WGS) entry which is preliminary data.</text>
</comment>
<dbReference type="EMBL" id="JACHVA010000053">
    <property type="protein sequence ID" value="MBC2601497.1"/>
    <property type="molecule type" value="Genomic_DNA"/>
</dbReference>
<dbReference type="PANTHER" id="PTHR10579">
    <property type="entry name" value="CALCIUM-ACTIVATED CHLORIDE CHANNEL REGULATOR"/>
    <property type="match status" value="1"/>
</dbReference>